<dbReference type="EMBL" id="JAJISD010000014">
    <property type="protein sequence ID" value="MCC8432366.1"/>
    <property type="molecule type" value="Genomic_DNA"/>
</dbReference>
<name>A0ABS8L240_9HYPH</name>
<gene>
    <name evidence="2" type="ORF">LJ725_25605</name>
</gene>
<dbReference type="Proteomes" id="UP001198862">
    <property type="component" value="Unassembled WGS sequence"/>
</dbReference>
<feature type="region of interest" description="Disordered" evidence="1">
    <location>
        <begin position="1"/>
        <end position="23"/>
    </location>
</feature>
<organism evidence="2 3">
    <name type="scientific">Reyranella aquatilis</name>
    <dbReference type="NCBI Taxonomy" id="2035356"/>
    <lineage>
        <taxon>Bacteria</taxon>
        <taxon>Pseudomonadati</taxon>
        <taxon>Pseudomonadota</taxon>
        <taxon>Alphaproteobacteria</taxon>
        <taxon>Hyphomicrobiales</taxon>
        <taxon>Reyranellaceae</taxon>
        <taxon>Reyranella</taxon>
    </lineage>
</organism>
<dbReference type="RefSeq" id="WP_230553786.1">
    <property type="nucleotide sequence ID" value="NZ_JAJISD010000014.1"/>
</dbReference>
<proteinExistence type="predicted"/>
<accession>A0ABS8L240</accession>
<keyword evidence="3" id="KW-1185">Reference proteome</keyword>
<feature type="compositionally biased region" description="Basic and acidic residues" evidence="1">
    <location>
        <begin position="47"/>
        <end position="56"/>
    </location>
</feature>
<sequence>MSHESSMQVKAKRAMAERARRLSNGVAEADRLRLLELAVEQEDEADALERSADCPRRGGTPS</sequence>
<protein>
    <recommendedName>
        <fullName evidence="4">Transcriptional regulator</fullName>
    </recommendedName>
</protein>
<comment type="caution">
    <text evidence="2">The sequence shown here is derived from an EMBL/GenBank/DDBJ whole genome shotgun (WGS) entry which is preliminary data.</text>
</comment>
<evidence type="ECO:0008006" key="4">
    <source>
        <dbReference type="Google" id="ProtNLM"/>
    </source>
</evidence>
<evidence type="ECO:0000313" key="2">
    <source>
        <dbReference type="EMBL" id="MCC8432366.1"/>
    </source>
</evidence>
<reference evidence="2 3" key="1">
    <citation type="submission" date="2021-11" db="EMBL/GenBank/DDBJ databases">
        <authorList>
            <person name="Lee D.-H."/>
            <person name="Kim S.-B."/>
        </authorList>
    </citation>
    <scope>NUCLEOTIDE SEQUENCE [LARGE SCALE GENOMIC DNA]</scope>
    <source>
        <strain evidence="2 3">KCTC 52223</strain>
    </source>
</reference>
<feature type="region of interest" description="Disordered" evidence="1">
    <location>
        <begin position="42"/>
        <end position="62"/>
    </location>
</feature>
<evidence type="ECO:0000313" key="3">
    <source>
        <dbReference type="Proteomes" id="UP001198862"/>
    </source>
</evidence>
<evidence type="ECO:0000256" key="1">
    <source>
        <dbReference type="SAM" id="MobiDB-lite"/>
    </source>
</evidence>